<comment type="similarity">
    <text evidence="1">Belongs to the enoyl-CoA hydratase/isomerase family.</text>
</comment>
<dbReference type="EMBL" id="MU404360">
    <property type="protein sequence ID" value="KAI1609443.1"/>
    <property type="molecule type" value="Genomic_DNA"/>
</dbReference>
<dbReference type="PANTHER" id="PTHR42964:SF1">
    <property type="entry name" value="POLYKETIDE BIOSYNTHESIS ENOYL-COA HYDRATASE PKSH-RELATED"/>
    <property type="match status" value="1"/>
</dbReference>
<dbReference type="Pfam" id="PF00378">
    <property type="entry name" value="ECH_1"/>
    <property type="match status" value="1"/>
</dbReference>
<dbReference type="InterPro" id="IPR051683">
    <property type="entry name" value="Enoyl-CoA_Hydratase/Isomerase"/>
</dbReference>
<gene>
    <name evidence="2" type="ORF">EDD36DRAFT_70981</name>
</gene>
<dbReference type="Gene3D" id="3.90.226.10">
    <property type="entry name" value="2-enoyl-CoA Hydratase, Chain A, domain 1"/>
    <property type="match status" value="1"/>
</dbReference>
<sequence>MTLSEVKLGLCPATISKYVVREWGLAFAREAMLSARPVGPLELKALGVISQIVEKDLDGDGLSRALDLYLAKIKVAAPKASSMCKELVRLEWKEAGSPKQASGIKALFDEMMKADGEAALGLQQFQSGVKSPRWDELLLSNPIRAKL</sequence>
<evidence type="ECO:0000313" key="2">
    <source>
        <dbReference type="EMBL" id="KAI1609443.1"/>
    </source>
</evidence>
<dbReference type="Proteomes" id="UP001203852">
    <property type="component" value="Unassembled WGS sequence"/>
</dbReference>
<dbReference type="PANTHER" id="PTHR42964">
    <property type="entry name" value="ENOYL-COA HYDRATASE"/>
    <property type="match status" value="1"/>
</dbReference>
<evidence type="ECO:0000313" key="3">
    <source>
        <dbReference type="Proteomes" id="UP001203852"/>
    </source>
</evidence>
<dbReference type="SUPFAM" id="SSF52096">
    <property type="entry name" value="ClpP/crotonase"/>
    <property type="match status" value="1"/>
</dbReference>
<keyword evidence="3" id="KW-1185">Reference proteome</keyword>
<organism evidence="2 3">
    <name type="scientific">Exophiala viscosa</name>
    <dbReference type="NCBI Taxonomy" id="2486360"/>
    <lineage>
        <taxon>Eukaryota</taxon>
        <taxon>Fungi</taxon>
        <taxon>Dikarya</taxon>
        <taxon>Ascomycota</taxon>
        <taxon>Pezizomycotina</taxon>
        <taxon>Eurotiomycetes</taxon>
        <taxon>Chaetothyriomycetidae</taxon>
        <taxon>Chaetothyriales</taxon>
        <taxon>Herpotrichiellaceae</taxon>
        <taxon>Exophiala</taxon>
    </lineage>
</organism>
<evidence type="ECO:0000256" key="1">
    <source>
        <dbReference type="ARBA" id="ARBA00005254"/>
    </source>
</evidence>
<comment type="caution">
    <text evidence="2">The sequence shown here is derived from an EMBL/GenBank/DDBJ whole genome shotgun (WGS) entry which is preliminary data.</text>
</comment>
<reference evidence="2" key="1">
    <citation type="journal article" date="2022" name="bioRxiv">
        <title>Deciphering the potential niche of two novel black yeast fungi from a biological soil crust based on their genomes, phenotypes, and melanin regulation.</title>
        <authorList>
            <consortium name="DOE Joint Genome Institute"/>
            <person name="Carr E.C."/>
            <person name="Barton Q."/>
            <person name="Grambo S."/>
            <person name="Sullivan M."/>
            <person name="Renfro C.M."/>
            <person name="Kuo A."/>
            <person name="Pangilinan J."/>
            <person name="Lipzen A."/>
            <person name="Keymanesh K."/>
            <person name="Savage E."/>
            <person name="Barry K."/>
            <person name="Grigoriev I.V."/>
            <person name="Riekhof W.R."/>
            <person name="Harris S.S."/>
        </authorList>
    </citation>
    <scope>NUCLEOTIDE SEQUENCE</scope>
    <source>
        <strain evidence="2">JF 03-4F</strain>
    </source>
</reference>
<protein>
    <submittedName>
        <fullName evidence="2">Uncharacterized protein</fullName>
    </submittedName>
</protein>
<dbReference type="AlphaFoldDB" id="A0AAN6I9Q5"/>
<proteinExistence type="inferred from homology"/>
<accession>A0AAN6I9Q5</accession>
<dbReference type="InterPro" id="IPR001753">
    <property type="entry name" value="Enoyl-CoA_hydra/iso"/>
</dbReference>
<name>A0AAN6I9Q5_9EURO</name>
<dbReference type="InterPro" id="IPR029045">
    <property type="entry name" value="ClpP/crotonase-like_dom_sf"/>
</dbReference>